<feature type="chain" id="PRO_5017433827" evidence="1">
    <location>
        <begin position="24"/>
        <end position="359"/>
    </location>
</feature>
<evidence type="ECO:0000259" key="3">
    <source>
        <dbReference type="Pfam" id="PF11887"/>
    </source>
</evidence>
<dbReference type="GO" id="GO:0005576">
    <property type="term" value="C:extracellular region"/>
    <property type="evidence" value="ECO:0007669"/>
    <property type="project" value="TreeGrafter"/>
</dbReference>
<keyword evidence="5" id="KW-1185">Reference proteome</keyword>
<feature type="signal peptide" evidence="1">
    <location>
        <begin position="1"/>
        <end position="23"/>
    </location>
</feature>
<evidence type="ECO:0000259" key="2">
    <source>
        <dbReference type="Pfam" id="PF02470"/>
    </source>
</evidence>
<dbReference type="PANTHER" id="PTHR33371">
    <property type="entry name" value="INTERMEMBRANE PHOSPHOLIPID TRANSPORT SYSTEM BINDING PROTEIN MLAD-RELATED"/>
    <property type="match status" value="1"/>
</dbReference>
<dbReference type="RefSeq" id="WP_120061074.1">
    <property type="nucleotide sequence ID" value="NZ_QYRP01000002.1"/>
</dbReference>
<dbReference type="Pfam" id="PF11887">
    <property type="entry name" value="Mce4_CUP1"/>
    <property type="match status" value="1"/>
</dbReference>
<dbReference type="InterPro" id="IPR005693">
    <property type="entry name" value="Mce"/>
</dbReference>
<evidence type="ECO:0000313" key="5">
    <source>
        <dbReference type="Proteomes" id="UP000276542"/>
    </source>
</evidence>
<dbReference type="PANTHER" id="PTHR33371:SF15">
    <property type="entry name" value="LIPOPROTEIN LPRN"/>
    <property type="match status" value="1"/>
</dbReference>
<dbReference type="AlphaFoldDB" id="A0A3A5HGB8"/>
<dbReference type="NCBIfam" id="TIGR00996">
    <property type="entry name" value="Mtu_fam_mce"/>
    <property type="match status" value="1"/>
</dbReference>
<dbReference type="PROSITE" id="PS51257">
    <property type="entry name" value="PROKAR_LIPOPROTEIN"/>
    <property type="match status" value="1"/>
</dbReference>
<dbReference type="OrthoDB" id="9774928at2"/>
<gene>
    <name evidence="4" type="ORF">D4739_13330</name>
</gene>
<evidence type="ECO:0000313" key="4">
    <source>
        <dbReference type="EMBL" id="RJS47104.1"/>
    </source>
</evidence>
<evidence type="ECO:0000256" key="1">
    <source>
        <dbReference type="SAM" id="SignalP"/>
    </source>
</evidence>
<proteinExistence type="predicted"/>
<sequence>MNIRLTTAAIAGVTLMASGCSFTAEDLARANNNRGDGYIVKVAVPDALNLPDGAPVRIGGVSIGKVRDVEAKDYEAIVSLQINKDTVITDAARARLRYTTALGEMYVQVEPSDQGTKLSDGAMLDRTQVNTAPSVEDALASASLLINGGGLGSIQTIVDELNTALEGRIPTTHGLIKKLDTFLGTVTQSQREIDRILTALAASSTTLNQREGTINKALTEIRPAAKTLAENTDDLAALLKQADKLGRTAKRIVDANRDDVTLIVKELGPVLAEVNNNSGAVLNALDGITEAAPYVNQAVPNNYANLWARVHLGAGLLNIGGLPTSGGSTGGTGGTGGGQLLPGVPNPLDIVGNVLGGAL</sequence>
<dbReference type="InterPro" id="IPR052336">
    <property type="entry name" value="MlaD_Phospholipid_Transporter"/>
</dbReference>
<dbReference type="InterPro" id="IPR003399">
    <property type="entry name" value="Mce/MlaD"/>
</dbReference>
<reference evidence="5" key="1">
    <citation type="submission" date="2018-09" db="EMBL/GenBank/DDBJ databases">
        <authorList>
            <person name="Zhu H."/>
        </authorList>
    </citation>
    <scope>NUCLEOTIDE SEQUENCE [LARGE SCALE GENOMIC DNA]</scope>
    <source>
        <strain evidence="5">K1W22B-1</strain>
    </source>
</reference>
<dbReference type="Pfam" id="PF02470">
    <property type="entry name" value="MlaD"/>
    <property type="match status" value="1"/>
</dbReference>
<comment type="caution">
    <text evidence="4">The sequence shown here is derived from an EMBL/GenBank/DDBJ whole genome shotgun (WGS) entry which is preliminary data.</text>
</comment>
<organism evidence="4 5">
    <name type="scientific">Nocardioides cavernaquae</name>
    <dbReference type="NCBI Taxonomy" id="2321396"/>
    <lineage>
        <taxon>Bacteria</taxon>
        <taxon>Bacillati</taxon>
        <taxon>Actinomycetota</taxon>
        <taxon>Actinomycetes</taxon>
        <taxon>Propionibacteriales</taxon>
        <taxon>Nocardioidaceae</taxon>
        <taxon>Nocardioides</taxon>
    </lineage>
</organism>
<dbReference type="EMBL" id="QYRP01000002">
    <property type="protein sequence ID" value="RJS47104.1"/>
    <property type="molecule type" value="Genomic_DNA"/>
</dbReference>
<feature type="domain" description="Mammalian cell entry C-terminal" evidence="3">
    <location>
        <begin position="116"/>
        <end position="299"/>
    </location>
</feature>
<feature type="domain" description="Mce/MlaD" evidence="2">
    <location>
        <begin position="37"/>
        <end position="111"/>
    </location>
</feature>
<name>A0A3A5HGB8_9ACTN</name>
<protein>
    <submittedName>
        <fullName evidence="4">MCE family protein</fullName>
    </submittedName>
</protein>
<dbReference type="InterPro" id="IPR024516">
    <property type="entry name" value="Mce_C"/>
</dbReference>
<keyword evidence="1" id="KW-0732">Signal</keyword>
<dbReference type="Proteomes" id="UP000276542">
    <property type="component" value="Unassembled WGS sequence"/>
</dbReference>
<accession>A0A3A5HGB8</accession>